<dbReference type="EMBL" id="JQAN02000006">
    <property type="protein sequence ID" value="PPD59054.1"/>
    <property type="molecule type" value="Genomic_DNA"/>
</dbReference>
<evidence type="ECO:0000256" key="1">
    <source>
        <dbReference type="ARBA" id="ARBA00006611"/>
    </source>
</evidence>
<dbReference type="Gene3D" id="3.40.50.300">
    <property type="entry name" value="P-loop containing nucleotide triphosphate hydrolases"/>
    <property type="match status" value="1"/>
</dbReference>
<dbReference type="RefSeq" id="WP_102330539.1">
    <property type="nucleotide sequence ID" value="NZ_CP058566.2"/>
</dbReference>
<accession>A0A2P5P9V6</accession>
<dbReference type="InterPro" id="IPR027417">
    <property type="entry name" value="P-loop_NTPase"/>
</dbReference>
<dbReference type="SUPFAM" id="SSF52540">
    <property type="entry name" value="P-loop containing nucleoside triphosphate hydrolases"/>
    <property type="match status" value="1"/>
</dbReference>
<proteinExistence type="inferred from homology"/>
<comment type="caution">
    <text evidence="4">The sequence shown here is derived from an EMBL/GenBank/DDBJ whole genome shotgun (WGS) entry which is preliminary data.</text>
</comment>
<dbReference type="SMART" id="SM00382">
    <property type="entry name" value="AAA"/>
    <property type="match status" value="1"/>
</dbReference>
<dbReference type="GO" id="GO:0005524">
    <property type="term" value="F:ATP binding"/>
    <property type="evidence" value="ECO:0007669"/>
    <property type="project" value="InterPro"/>
</dbReference>
<organism evidence="4 5">
    <name type="scientific">Dehalogenimonas etheniformans</name>
    <dbReference type="NCBI Taxonomy" id="1536648"/>
    <lineage>
        <taxon>Bacteria</taxon>
        <taxon>Bacillati</taxon>
        <taxon>Chloroflexota</taxon>
        <taxon>Dehalococcoidia</taxon>
        <taxon>Dehalococcoidales</taxon>
        <taxon>Dehalococcoidaceae</taxon>
        <taxon>Dehalogenimonas</taxon>
    </lineage>
</organism>
<evidence type="ECO:0000313" key="5">
    <source>
        <dbReference type="Proteomes" id="UP000235653"/>
    </source>
</evidence>
<dbReference type="InterPro" id="IPR006321">
    <property type="entry name" value="PilT/PilU"/>
</dbReference>
<dbReference type="PROSITE" id="PS00662">
    <property type="entry name" value="T2SP_E"/>
    <property type="match status" value="1"/>
</dbReference>
<evidence type="ECO:0000313" key="4">
    <source>
        <dbReference type="EMBL" id="PPD59054.1"/>
    </source>
</evidence>
<dbReference type="InterPro" id="IPR050921">
    <property type="entry name" value="T4SS_GSP_E_ATPase"/>
</dbReference>
<sequence>MDVFSLITEARDRGGSDLHLVVDSPPLVRVKGALDPLKLPGLSVEDTAEALNQLASPSDRDIFHRELELDFGFTMPGVGRLRCNAAQQRGAISLAIRLLPPVIPTIDELELPQICKDLVTKPRGLVVVTGPTGSGKSTTLAAMIQHLNNSEAKHVITIEDPIEYVYPSIRCAITQRQLGTDTKSFAHALKHVLRQNPDVILVGEMRDLETAAAVLTIAETGHLVLSTSHAPSTHQALERIIDLFPPHERHLAYTRLASLLVGVLCQALVPRYCDEGRIAAVEVMLANTAMRNLIREEKLYQLPNVLRTCREEGMMSLDDSLVDLYRNQKISRETVFDYCADQAEVERLLGGRTKGVAPRRKPSTGGGMISSFL</sequence>
<dbReference type="AlphaFoldDB" id="A0A2P5P9V6"/>
<feature type="domain" description="Bacterial type II secretion system protein E" evidence="3">
    <location>
        <begin position="193"/>
        <end position="207"/>
    </location>
</feature>
<dbReference type="PANTHER" id="PTHR30486:SF16">
    <property type="entry name" value="TWITCHING MOTILITY PROTEIN PILT"/>
    <property type="match status" value="1"/>
</dbReference>
<evidence type="ECO:0000256" key="2">
    <source>
        <dbReference type="SAM" id="MobiDB-lite"/>
    </source>
</evidence>
<feature type="region of interest" description="Disordered" evidence="2">
    <location>
        <begin position="354"/>
        <end position="373"/>
    </location>
</feature>
<feature type="compositionally biased region" description="Gly residues" evidence="2">
    <location>
        <begin position="364"/>
        <end position="373"/>
    </location>
</feature>
<dbReference type="InterPro" id="IPR003593">
    <property type="entry name" value="AAA+_ATPase"/>
</dbReference>
<dbReference type="Proteomes" id="UP000235653">
    <property type="component" value="Unassembled WGS sequence"/>
</dbReference>
<dbReference type="NCBIfam" id="TIGR01420">
    <property type="entry name" value="pilT_fam"/>
    <property type="match status" value="1"/>
</dbReference>
<dbReference type="CDD" id="cd01131">
    <property type="entry name" value="PilT"/>
    <property type="match status" value="1"/>
</dbReference>
<keyword evidence="5" id="KW-1185">Reference proteome</keyword>
<dbReference type="Pfam" id="PF00437">
    <property type="entry name" value="T2SSE"/>
    <property type="match status" value="1"/>
</dbReference>
<dbReference type="OrthoDB" id="143411at2"/>
<gene>
    <name evidence="4" type="ORF">JP09_001685</name>
</gene>
<name>A0A2P5P9V6_9CHLR</name>
<dbReference type="GO" id="GO:0016887">
    <property type="term" value="F:ATP hydrolysis activity"/>
    <property type="evidence" value="ECO:0007669"/>
    <property type="project" value="InterPro"/>
</dbReference>
<reference evidence="4 5" key="1">
    <citation type="journal article" date="2017" name="ISME J.">
        <title>Grape pomace compost harbors organohalide-respiring Dehalogenimonas species with novel reductive dehalogenase genes.</title>
        <authorList>
            <person name="Yang Y."/>
            <person name="Higgins S.A."/>
            <person name="Yan J."/>
            <person name="Simsir B."/>
            <person name="Chourey K."/>
            <person name="Iyer R."/>
            <person name="Hettich R.L."/>
            <person name="Baldwin B."/>
            <person name="Ogles D.M."/>
            <person name="Loffler F.E."/>
        </authorList>
    </citation>
    <scope>NUCLEOTIDE SEQUENCE [LARGE SCALE GENOMIC DNA]</scope>
    <source>
        <strain evidence="4 5">GP</strain>
    </source>
</reference>
<dbReference type="PANTHER" id="PTHR30486">
    <property type="entry name" value="TWITCHING MOTILITY PROTEIN PILT"/>
    <property type="match status" value="1"/>
</dbReference>
<evidence type="ECO:0000259" key="3">
    <source>
        <dbReference type="PROSITE" id="PS00662"/>
    </source>
</evidence>
<dbReference type="InterPro" id="IPR001482">
    <property type="entry name" value="T2SS/T4SS_dom"/>
</dbReference>
<protein>
    <submittedName>
        <fullName evidence="4">Type IV pili twitching motility protein PilT</fullName>
    </submittedName>
</protein>
<dbReference type="Gene3D" id="3.30.450.90">
    <property type="match status" value="1"/>
</dbReference>
<comment type="similarity">
    <text evidence="1">Belongs to the GSP E family.</text>
</comment>